<protein>
    <submittedName>
        <fullName evidence="2">Uncharacterized protein</fullName>
    </submittedName>
</protein>
<accession>A0A7L9J4C2</accession>
<dbReference type="EMBL" id="CP062789">
    <property type="protein sequence ID" value="QOK24214.1"/>
    <property type="molecule type" value="Genomic_DNA"/>
</dbReference>
<dbReference type="Proteomes" id="UP000593998">
    <property type="component" value="Chromosome"/>
</dbReference>
<evidence type="ECO:0000256" key="1">
    <source>
        <dbReference type="SAM" id="MobiDB-lite"/>
    </source>
</evidence>
<feature type="region of interest" description="Disordered" evidence="1">
    <location>
        <begin position="220"/>
        <end position="243"/>
    </location>
</feature>
<evidence type="ECO:0000313" key="2">
    <source>
        <dbReference type="EMBL" id="QOK24214.1"/>
    </source>
</evidence>
<dbReference type="RefSeq" id="WP_192912043.1">
    <property type="nucleotide sequence ID" value="NZ_CP062789.1"/>
</dbReference>
<name>A0A7L9J4C2_9MICO</name>
<evidence type="ECO:0000313" key="3">
    <source>
        <dbReference type="Proteomes" id="UP000593998"/>
    </source>
</evidence>
<reference evidence="2 3" key="1">
    <citation type="submission" date="2020-10" db="EMBL/GenBank/DDBJ databases">
        <title>Janibacter indicus TT2 genome sequence.</title>
        <authorList>
            <person name="Lee K."/>
            <person name="Ganzorig M."/>
        </authorList>
    </citation>
    <scope>NUCLEOTIDE SEQUENCE [LARGE SCALE GENOMIC DNA]</scope>
    <source>
        <strain evidence="2 3">TT2</strain>
    </source>
</reference>
<sequence length="243" mass="25410">MSERQLMQADWALRDAHREVTLARLALDDLHRGVSAAATALSEAELVARGVSPDAWMQSVAPEDLSRVGRLCDSAAAVGVEIASHLKMASESIEDARRTLERVERAGLEGPTAVSLAALEARTAAVGEVVDLALPMATAASEHLYSAAYGVGNGRSPGAHAAGIEQIPAVTFGSLSMVSNDLGRAQADERHLGRTVDRAEVSIAQVTTEAECVTADAQARLGRSQPQQECPARAAVSVEGPAR</sequence>
<gene>
    <name evidence="2" type="ORF">IGS73_07600</name>
</gene>
<dbReference type="AlphaFoldDB" id="A0A7L9J4C2"/>
<proteinExistence type="predicted"/>
<organism evidence="2 3">
    <name type="scientific">Janibacter indicus</name>
    <dbReference type="NCBI Taxonomy" id="857417"/>
    <lineage>
        <taxon>Bacteria</taxon>
        <taxon>Bacillati</taxon>
        <taxon>Actinomycetota</taxon>
        <taxon>Actinomycetes</taxon>
        <taxon>Micrococcales</taxon>
        <taxon>Intrasporangiaceae</taxon>
        <taxon>Janibacter</taxon>
    </lineage>
</organism>